<reference evidence="3 4" key="1">
    <citation type="journal article" date="2017" name="Genome Biol. Evol.">
        <title>Phytophthora megakarya and P. palmivora, closely related causal agents of cacao black pod rot, underwent increases in genome sizes and gene numbers by different mechanisms.</title>
        <authorList>
            <person name="Ali S.S."/>
            <person name="Shao J."/>
            <person name="Lary D.J."/>
            <person name="Kronmiller B."/>
            <person name="Shen D."/>
            <person name="Strem M.D."/>
            <person name="Amoako-Attah I."/>
            <person name="Akrofi A.Y."/>
            <person name="Begoude B.A."/>
            <person name="Ten Hoopen G.M."/>
            <person name="Coulibaly K."/>
            <person name="Kebe B.I."/>
            <person name="Melnick R.L."/>
            <person name="Guiltinan M.J."/>
            <person name="Tyler B.M."/>
            <person name="Meinhardt L.W."/>
            <person name="Bailey B.A."/>
        </authorList>
    </citation>
    <scope>NUCLEOTIDE SEQUENCE [LARGE SCALE GENOMIC DNA]</scope>
    <source>
        <strain evidence="4">sbr112.9</strain>
    </source>
</reference>
<comment type="caution">
    <text evidence="3">The sequence shown here is derived from an EMBL/GenBank/DDBJ whole genome shotgun (WGS) entry which is preliminary data.</text>
</comment>
<dbReference type="Gene3D" id="1.25.40.10">
    <property type="entry name" value="Tetratricopeptide repeat domain"/>
    <property type="match status" value="2"/>
</dbReference>
<dbReference type="SUPFAM" id="SSF48452">
    <property type="entry name" value="TPR-like"/>
    <property type="match status" value="1"/>
</dbReference>
<dbReference type="OrthoDB" id="421075at2759"/>
<evidence type="ECO:0000256" key="1">
    <source>
        <dbReference type="ARBA" id="ARBA00022737"/>
    </source>
</evidence>
<organism evidence="3 4">
    <name type="scientific">Phytophthora palmivora</name>
    <dbReference type="NCBI Taxonomy" id="4796"/>
    <lineage>
        <taxon>Eukaryota</taxon>
        <taxon>Sar</taxon>
        <taxon>Stramenopiles</taxon>
        <taxon>Oomycota</taxon>
        <taxon>Peronosporomycetes</taxon>
        <taxon>Peronosporales</taxon>
        <taxon>Peronosporaceae</taxon>
        <taxon>Phytophthora</taxon>
    </lineage>
</organism>
<dbReference type="Pfam" id="PF13431">
    <property type="entry name" value="TPR_17"/>
    <property type="match status" value="1"/>
</dbReference>
<keyword evidence="4" id="KW-1185">Reference proteome</keyword>
<keyword evidence="2" id="KW-0802">TPR repeat</keyword>
<gene>
    <name evidence="3" type="ORF">PHPALM_18394</name>
</gene>
<dbReference type="PANTHER" id="PTHR15704:SF7">
    <property type="entry name" value="SUPERKILLER COMPLEX PROTEIN 3"/>
    <property type="match status" value="1"/>
</dbReference>
<evidence type="ECO:0000313" key="4">
    <source>
        <dbReference type="Proteomes" id="UP000237271"/>
    </source>
</evidence>
<evidence type="ECO:0000256" key="2">
    <source>
        <dbReference type="ARBA" id="ARBA00022803"/>
    </source>
</evidence>
<evidence type="ECO:0000313" key="3">
    <source>
        <dbReference type="EMBL" id="POM65834.1"/>
    </source>
</evidence>
<protein>
    <submittedName>
        <fullName evidence="3">Uncharacterized protein</fullName>
    </submittedName>
</protein>
<dbReference type="GO" id="GO:0006401">
    <property type="term" value="P:RNA catabolic process"/>
    <property type="evidence" value="ECO:0007669"/>
    <property type="project" value="InterPro"/>
</dbReference>
<accession>A0A2P4XJW9</accession>
<name>A0A2P4XJW9_9STRA</name>
<dbReference type="EMBL" id="NCKW01009882">
    <property type="protein sequence ID" value="POM65834.1"/>
    <property type="molecule type" value="Genomic_DNA"/>
</dbReference>
<dbReference type="PANTHER" id="PTHR15704">
    <property type="entry name" value="SUPERKILLER 3 PROTEIN-RELATED"/>
    <property type="match status" value="1"/>
</dbReference>
<proteinExistence type="predicted"/>
<dbReference type="InterPro" id="IPR011990">
    <property type="entry name" value="TPR-like_helical_dom_sf"/>
</dbReference>
<dbReference type="AlphaFoldDB" id="A0A2P4XJW9"/>
<dbReference type="InterPro" id="IPR039226">
    <property type="entry name" value="Ski3/TTC37"/>
</dbReference>
<sequence length="607" mass="66030">MWNGYAMLARRQATSAVQQRKTIEAFDCALQGGLDLDALLGLSMALLDFEESVGESITQAPEHGNEQVLFYLKKYLERDPFNGRAWHALGVAQHRLGLYTEALASYTQASASSQVSEGLEWNTLVTSLGELYTKSQGAKTDEQALLQDIAAQMNLVTDNSTALQVIIQAQLLRHQSKGGEALDLLHALLSQDDSLSNQTEVLTMVGLSMASSLMEDFTAQATALAIACKERLLASLEQAGPTLTARDYLNLRLVELYERWTGVEEEYLTRLQTLVQANDDATSATLWVRLALATTDSQTLRVSSCLSDYLRSTARIAVSPGKEMMDRNFVDALLGLFKAGSTGVERLSLDAQKLIRVQPWNPQAYILAGSSILKRMSLNAKQESNDEVLRQLLRLLQTGLSLTSEREYDAAQLELLASYCHIKLGEKDQAISLSKQALDRLKAGKENGMLVRSTDTDLLEARLLSISSPTKAVEKYLSIIATVSGATAPSSDRLVPILVEVGGLYEEQLLLDAAINVWKLVASLTATKSVSPTDLDDDVSSTTTALSSNSDIAACFLANLRLALIHGKRNNMKPARKHIKVALTLAEAGSDSNSSTVAAFIENVLAN</sequence>
<keyword evidence="1" id="KW-0677">Repeat</keyword>
<dbReference type="GO" id="GO:0055087">
    <property type="term" value="C:Ski complex"/>
    <property type="evidence" value="ECO:0007669"/>
    <property type="project" value="InterPro"/>
</dbReference>
<dbReference type="Proteomes" id="UP000237271">
    <property type="component" value="Unassembled WGS sequence"/>
</dbReference>